<dbReference type="OMA" id="GNWEGRY"/>
<dbReference type="GO" id="GO:0005524">
    <property type="term" value="F:ATP binding"/>
    <property type="evidence" value="ECO:0007669"/>
    <property type="project" value="InterPro"/>
</dbReference>
<dbReference type="GO" id="GO:0005634">
    <property type="term" value="C:nucleus"/>
    <property type="evidence" value="ECO:0007669"/>
    <property type="project" value="TreeGrafter"/>
</dbReference>
<dbReference type="Gene3D" id="3.30.200.20">
    <property type="entry name" value="Phosphorylase Kinase, domain 1"/>
    <property type="match status" value="1"/>
</dbReference>
<dbReference type="PROSITE" id="PS50011">
    <property type="entry name" value="PROTEIN_KINASE_DOM"/>
    <property type="match status" value="1"/>
</dbReference>
<dbReference type="Gene3D" id="1.10.510.10">
    <property type="entry name" value="Transferase(Phosphotransferase) domain 1"/>
    <property type="match status" value="1"/>
</dbReference>
<evidence type="ECO:0000259" key="1">
    <source>
        <dbReference type="PROSITE" id="PS50011"/>
    </source>
</evidence>
<dbReference type="Proteomes" id="UP001142055">
    <property type="component" value="Chromosome 3"/>
</dbReference>
<comment type="caution">
    <text evidence="2">The sequence shown here is derived from an EMBL/GenBank/DDBJ whole genome shotgun (WGS) entry which is preliminary data.</text>
</comment>
<feature type="domain" description="Protein kinase" evidence="1">
    <location>
        <begin position="43"/>
        <end position="389"/>
    </location>
</feature>
<dbReference type="PANTHER" id="PTHR24419">
    <property type="entry name" value="INTERLEUKIN-1 RECEPTOR-ASSOCIATED KINASE"/>
    <property type="match status" value="1"/>
</dbReference>
<dbReference type="Pfam" id="PF12330">
    <property type="entry name" value="Haspin_kinase"/>
    <property type="match status" value="1"/>
</dbReference>
<keyword evidence="3" id="KW-1185">Reference proteome</keyword>
<dbReference type="InterPro" id="IPR000719">
    <property type="entry name" value="Prot_kinase_dom"/>
</dbReference>
<dbReference type="SUPFAM" id="SSF56112">
    <property type="entry name" value="Protein kinase-like (PK-like)"/>
    <property type="match status" value="1"/>
</dbReference>
<evidence type="ECO:0000313" key="3">
    <source>
        <dbReference type="Proteomes" id="UP001142055"/>
    </source>
</evidence>
<dbReference type="GO" id="GO:0004672">
    <property type="term" value="F:protein kinase activity"/>
    <property type="evidence" value="ECO:0007669"/>
    <property type="project" value="InterPro"/>
</dbReference>
<dbReference type="EMBL" id="JAPWDV010000003">
    <property type="protein sequence ID" value="KAJ6217635.1"/>
    <property type="molecule type" value="Genomic_DNA"/>
</dbReference>
<sequence length="389" mass="45812">MNCDQASLSSIRSEVDDYWHRVLSLCHQRNPFHFGMEFPSKAFNEFEYLDSGTYSHVIKAIEHQGGTPIIKVVQRTTLSRMSDIPISGFELYLDVYQEIVIMKMLSNLHDNVSDIAGYEYQTHSFPRIFRSRVVHGEIPNYFLIRKYDETIPKIKKVDRFDDTFGVPREYLVVVMKFGGDSLWDRIQSFSKDKLLPDQIISLCYQTILALAVSEQVLQFEHRDLHICNMLVKETKKKEVHFKIRSVDYYVKSFSIKACIIDTTFSRMAVAGVIHYTDLSSRLKSSTENPKPEEHEIVYADMYRLVADRWTEWFPQTNVQWLRYCFKELSTCSVFEEFAEEHHKNIMKNLIDLIENQKTVFDFVKTLFKSGDNPSERLYRETPNNMQNEF</sequence>
<dbReference type="GO" id="GO:0005737">
    <property type="term" value="C:cytoplasm"/>
    <property type="evidence" value="ECO:0007669"/>
    <property type="project" value="TreeGrafter"/>
</dbReference>
<organism evidence="2 3">
    <name type="scientific">Blomia tropicalis</name>
    <name type="common">Mite</name>
    <dbReference type="NCBI Taxonomy" id="40697"/>
    <lineage>
        <taxon>Eukaryota</taxon>
        <taxon>Metazoa</taxon>
        <taxon>Ecdysozoa</taxon>
        <taxon>Arthropoda</taxon>
        <taxon>Chelicerata</taxon>
        <taxon>Arachnida</taxon>
        <taxon>Acari</taxon>
        <taxon>Acariformes</taxon>
        <taxon>Sarcoptiformes</taxon>
        <taxon>Astigmata</taxon>
        <taxon>Glycyphagoidea</taxon>
        <taxon>Echimyopodidae</taxon>
        <taxon>Blomia</taxon>
    </lineage>
</organism>
<name>A0A9Q0M1V5_BLOTA</name>
<accession>A0A9Q0M1V5</accession>
<dbReference type="PANTHER" id="PTHR24419:SF34">
    <property type="entry name" value="PROTEIN TUBE-RELATED"/>
    <property type="match status" value="1"/>
</dbReference>
<dbReference type="GO" id="GO:0035556">
    <property type="term" value="P:intracellular signal transduction"/>
    <property type="evidence" value="ECO:0007669"/>
    <property type="project" value="TreeGrafter"/>
</dbReference>
<proteinExistence type="predicted"/>
<protein>
    <recommendedName>
        <fullName evidence="1">Protein kinase domain-containing protein</fullName>
    </recommendedName>
</protein>
<dbReference type="InterPro" id="IPR011009">
    <property type="entry name" value="Kinase-like_dom_sf"/>
</dbReference>
<dbReference type="AlphaFoldDB" id="A0A9Q0M1V5"/>
<evidence type="ECO:0000313" key="2">
    <source>
        <dbReference type="EMBL" id="KAJ6217635.1"/>
    </source>
</evidence>
<gene>
    <name evidence="2" type="ORF">RDWZM_008792</name>
</gene>
<reference evidence="2" key="1">
    <citation type="submission" date="2022-12" db="EMBL/GenBank/DDBJ databases">
        <title>Genome assemblies of Blomia tropicalis.</title>
        <authorList>
            <person name="Cui Y."/>
        </authorList>
    </citation>
    <scope>NUCLEOTIDE SEQUENCE</scope>
    <source>
        <tissue evidence="2">Adult mites</tissue>
    </source>
</reference>